<feature type="region of interest" description="Disordered" evidence="6">
    <location>
        <begin position="726"/>
        <end position="758"/>
    </location>
</feature>
<sequence>MAFEIHGLINDAHELPILCCAYNVERKELYSGSQDTSIRVWDIETLKLVRKQTGHKGWVTSMVYSPNTKLLYSGSVDGTILVWNDKGITLQSLSTHSPIFTLTANEQKQLLISGGKNGISLFRTESPEKVMQLDREYRFSSQGNNASLEFSIISPLMNLKSHSDNVRAISCSDTGGIYSAGYDKRICSYDTDNPKESLTKHDKCHEGAICCIAFDSQTKTIVTGSYDGQVKIWNQAGRCLDVLASFKDTVTSICYVSPTNEFWIVGNNRKITVYDPRNISEITPHISDICGFSHFRVQKLHHSLNSNIVTGITPTRQIVVWKYNPCATYRILHGHTDWIEGMSKCTVADGESIFTGGQDGRLLRWDCVSSIGADLYACQDVADPGEDKTHRSGIMCMDYSIELDAVITGGVESEIKVWYLGERQEAYELAEDEILETNVLFGHDEGTKVAGLRCLCDLLLVSVGHDKSIRFWDLHTKLEITSIDNAHDTPLSGVEYCSSNADIATYAVEDHLVKIWCIYRQKLKYILNVSGDVLQVKWCQKLSCWITSAVDQTVCFWNTDGELIQTFWHARRSLLTCMYVDTINNLLLLATADKVLEIRDLEDFTLLQRCKGHTDSISGIIYLKEKNQYATSSWDKTVRLWLLHPNLKNSNARNLNAMDSLGFSDEEDEGTFVSTYEREHPLVPPKSLKATSRWKRKVDGGASFFKGRNIDAEVKSATGLGKKLQDLEERLGPQQMEQPRVQRGRRRMSIFNSFKNKR</sequence>
<evidence type="ECO:0000256" key="6">
    <source>
        <dbReference type="SAM" id="MobiDB-lite"/>
    </source>
</evidence>
<dbReference type="SMART" id="SM00320">
    <property type="entry name" value="WD40"/>
    <property type="match status" value="13"/>
</dbReference>
<name>A0AAX4P329_9CHLO</name>
<keyword evidence="2 5" id="KW-0853">WD repeat</keyword>
<dbReference type="PANTHER" id="PTHR19848:SF0">
    <property type="entry name" value="NOTCHLESS PROTEIN HOMOLOG 1"/>
    <property type="match status" value="1"/>
</dbReference>
<dbReference type="InterPro" id="IPR001680">
    <property type="entry name" value="WD40_rpt"/>
</dbReference>
<evidence type="ECO:0000256" key="1">
    <source>
        <dbReference type="ARBA" id="ARBA00004604"/>
    </source>
</evidence>
<dbReference type="EMBL" id="CP151503">
    <property type="protein sequence ID" value="WZN60483.1"/>
    <property type="molecule type" value="Genomic_DNA"/>
</dbReference>
<keyword evidence="3" id="KW-0677">Repeat</keyword>
<dbReference type="InterPro" id="IPR020472">
    <property type="entry name" value="WD40_PAC1"/>
</dbReference>
<dbReference type="InterPro" id="IPR019775">
    <property type="entry name" value="WD40_repeat_CS"/>
</dbReference>
<dbReference type="Proteomes" id="UP001472866">
    <property type="component" value="Chromosome 03"/>
</dbReference>
<dbReference type="PANTHER" id="PTHR19848">
    <property type="entry name" value="WD40 REPEAT PROTEIN"/>
    <property type="match status" value="1"/>
</dbReference>
<proteinExistence type="predicted"/>
<evidence type="ECO:0000256" key="3">
    <source>
        <dbReference type="ARBA" id="ARBA00022737"/>
    </source>
</evidence>
<reference evidence="7 8" key="1">
    <citation type="submission" date="2024-03" db="EMBL/GenBank/DDBJ databases">
        <title>Complete genome sequence of the green alga Chloropicon roscoffensis RCC1871.</title>
        <authorList>
            <person name="Lemieux C."/>
            <person name="Pombert J.-F."/>
            <person name="Otis C."/>
            <person name="Turmel M."/>
        </authorList>
    </citation>
    <scope>NUCLEOTIDE SEQUENCE [LARGE SCALE GENOMIC DNA]</scope>
    <source>
        <strain evidence="7 8">RCC1871</strain>
    </source>
</reference>
<dbReference type="PROSITE" id="PS00678">
    <property type="entry name" value="WD_REPEATS_1"/>
    <property type="match status" value="1"/>
</dbReference>
<feature type="repeat" description="WD" evidence="5">
    <location>
        <begin position="10"/>
        <end position="51"/>
    </location>
</feature>
<gene>
    <name evidence="7" type="ORF">HKI87_03g20170</name>
</gene>
<dbReference type="CDD" id="cd00200">
    <property type="entry name" value="WD40"/>
    <property type="match status" value="1"/>
</dbReference>
<feature type="repeat" description="WD" evidence="5">
    <location>
        <begin position="52"/>
        <end position="84"/>
    </location>
</feature>
<dbReference type="PROSITE" id="PS50082">
    <property type="entry name" value="WD_REPEATS_2"/>
    <property type="match status" value="6"/>
</dbReference>
<keyword evidence="4" id="KW-0539">Nucleus</keyword>
<evidence type="ECO:0000256" key="4">
    <source>
        <dbReference type="ARBA" id="ARBA00023242"/>
    </source>
</evidence>
<evidence type="ECO:0000256" key="5">
    <source>
        <dbReference type="PROSITE-ProRule" id="PRU00221"/>
    </source>
</evidence>
<organism evidence="7 8">
    <name type="scientific">Chloropicon roscoffensis</name>
    <dbReference type="NCBI Taxonomy" id="1461544"/>
    <lineage>
        <taxon>Eukaryota</taxon>
        <taxon>Viridiplantae</taxon>
        <taxon>Chlorophyta</taxon>
        <taxon>Chloropicophyceae</taxon>
        <taxon>Chloropicales</taxon>
        <taxon>Chloropicaceae</taxon>
        <taxon>Chloropicon</taxon>
    </lineage>
</organism>
<evidence type="ECO:0000313" key="7">
    <source>
        <dbReference type="EMBL" id="WZN60483.1"/>
    </source>
</evidence>
<dbReference type="Pfam" id="PF00400">
    <property type="entry name" value="WD40"/>
    <property type="match status" value="6"/>
</dbReference>
<feature type="repeat" description="WD" evidence="5">
    <location>
        <begin position="202"/>
        <end position="234"/>
    </location>
</feature>
<keyword evidence="8" id="KW-1185">Reference proteome</keyword>
<dbReference type="PRINTS" id="PR00320">
    <property type="entry name" value="GPROTEINBRPT"/>
</dbReference>
<dbReference type="InterPro" id="IPR036322">
    <property type="entry name" value="WD40_repeat_dom_sf"/>
</dbReference>
<accession>A0AAX4P329</accession>
<dbReference type="Gene3D" id="2.130.10.10">
    <property type="entry name" value="YVTN repeat-like/Quinoprotein amine dehydrogenase"/>
    <property type="match status" value="4"/>
</dbReference>
<dbReference type="AlphaFoldDB" id="A0AAX4P329"/>
<comment type="subcellular location">
    <subcellularLocation>
        <location evidence="1">Nucleus</location>
        <location evidence="1">Nucleolus</location>
    </subcellularLocation>
</comment>
<evidence type="ECO:0000256" key="2">
    <source>
        <dbReference type="ARBA" id="ARBA00022574"/>
    </source>
</evidence>
<feature type="repeat" description="WD" evidence="5">
    <location>
        <begin position="387"/>
        <end position="428"/>
    </location>
</feature>
<feature type="repeat" description="WD" evidence="5">
    <location>
        <begin position="459"/>
        <end position="482"/>
    </location>
</feature>
<dbReference type="InterPro" id="IPR015943">
    <property type="entry name" value="WD40/YVTN_repeat-like_dom_sf"/>
</dbReference>
<dbReference type="PROSITE" id="PS50294">
    <property type="entry name" value="WD_REPEATS_REGION"/>
    <property type="match status" value="4"/>
</dbReference>
<evidence type="ECO:0000313" key="8">
    <source>
        <dbReference type="Proteomes" id="UP001472866"/>
    </source>
</evidence>
<protein>
    <submittedName>
        <fullName evidence="7">WD40 repeat domain-containing protein</fullName>
    </submittedName>
</protein>
<feature type="repeat" description="WD" evidence="5">
    <location>
        <begin position="610"/>
        <end position="641"/>
    </location>
</feature>
<dbReference type="SUPFAM" id="SSF50978">
    <property type="entry name" value="WD40 repeat-like"/>
    <property type="match status" value="2"/>
</dbReference>